<evidence type="ECO:0000313" key="3">
    <source>
        <dbReference type="Proteomes" id="UP000194266"/>
    </source>
</evidence>
<comment type="caution">
    <text evidence="2">The sequence shown here is derived from an EMBL/GenBank/DDBJ whole genome shotgun (WGS) entry which is preliminary data.</text>
</comment>
<proteinExistence type="predicted"/>
<dbReference type="Pfam" id="PF17920">
    <property type="entry name" value="TetR_C_16"/>
    <property type="match status" value="1"/>
</dbReference>
<organism evidence="2 3">
    <name type="scientific">Streptomyces pharetrae CZA14</name>
    <dbReference type="NCBI Taxonomy" id="1144883"/>
    <lineage>
        <taxon>Bacteria</taxon>
        <taxon>Bacillati</taxon>
        <taxon>Actinomycetota</taxon>
        <taxon>Actinomycetes</taxon>
        <taxon>Kitasatosporales</taxon>
        <taxon>Streptomycetaceae</taxon>
        <taxon>Streptomyces</taxon>
    </lineage>
</organism>
<gene>
    <name evidence="2" type="ORF">OQI_36495</name>
</gene>
<protein>
    <submittedName>
        <fullName evidence="2">TetR family transcriptional regulator</fullName>
    </submittedName>
</protein>
<accession>A0ABX3Y932</accession>
<name>A0ABX3Y932_9ACTN</name>
<feature type="domain" description="Tetracyclin repressor-like C-terminal" evidence="1">
    <location>
        <begin position="1"/>
        <end position="35"/>
    </location>
</feature>
<evidence type="ECO:0000313" key="2">
    <source>
        <dbReference type="EMBL" id="OSZ55798.1"/>
    </source>
</evidence>
<keyword evidence="3" id="KW-1185">Reference proteome</keyword>
<evidence type="ECO:0000259" key="1">
    <source>
        <dbReference type="Pfam" id="PF17920"/>
    </source>
</evidence>
<dbReference type="InterPro" id="IPR041678">
    <property type="entry name" value="TetR_C_16"/>
</dbReference>
<sequence>AGMLYALWVAQDETLLRTDRPALVAHYGALLQRVLTPPA</sequence>
<dbReference type="EMBL" id="MRYD01000407">
    <property type="protein sequence ID" value="OSZ55798.1"/>
    <property type="molecule type" value="Genomic_DNA"/>
</dbReference>
<dbReference type="Proteomes" id="UP000194266">
    <property type="component" value="Unassembled WGS sequence"/>
</dbReference>
<feature type="non-terminal residue" evidence="2">
    <location>
        <position position="1"/>
    </location>
</feature>
<reference evidence="2 3" key="1">
    <citation type="submission" date="2016-12" db="EMBL/GenBank/DDBJ databases">
        <title>Genome Mining:The Detection of Biosynthetic Gene Clusters to Aid in the Expression of Curamycin A produced by Streptomyces sp. strain CZA14.</title>
        <authorList>
            <person name="Durrell K.A."/>
            <person name="Kirby B.M."/>
            <person name="Khan W."/>
            <person name="Mthethwa T."/>
            <person name="Le Roes-Hill M."/>
        </authorList>
    </citation>
    <scope>NUCLEOTIDE SEQUENCE [LARGE SCALE GENOMIC DNA]</scope>
    <source>
        <strain evidence="2 3">CZA14</strain>
    </source>
</reference>